<feature type="transmembrane region" description="Helical" evidence="11">
    <location>
        <begin position="151"/>
        <end position="170"/>
    </location>
</feature>
<keyword evidence="3" id="KW-0813">Transport</keyword>
<dbReference type="EMBL" id="BMAV01022273">
    <property type="protein sequence ID" value="GFY77019.1"/>
    <property type="molecule type" value="Genomic_DNA"/>
</dbReference>
<evidence type="ECO:0000313" key="12">
    <source>
        <dbReference type="EMBL" id="GFY77019.1"/>
    </source>
</evidence>
<feature type="transmembrane region" description="Helical" evidence="11">
    <location>
        <begin position="719"/>
        <end position="740"/>
    </location>
</feature>
<dbReference type="Gene3D" id="1.20.1250.20">
    <property type="entry name" value="MFS general substrate transporter like domains"/>
    <property type="match status" value="2"/>
</dbReference>
<feature type="region of interest" description="Disordered" evidence="10">
    <location>
        <begin position="1"/>
        <end position="26"/>
    </location>
</feature>
<evidence type="ECO:0000256" key="1">
    <source>
        <dbReference type="ARBA" id="ARBA00004141"/>
    </source>
</evidence>
<dbReference type="InterPro" id="IPR036259">
    <property type="entry name" value="MFS_trans_sf"/>
</dbReference>
<feature type="compositionally biased region" description="Polar residues" evidence="10">
    <location>
        <begin position="8"/>
        <end position="20"/>
    </location>
</feature>
<keyword evidence="4 11" id="KW-0812">Transmembrane</keyword>
<comment type="similarity">
    <text evidence="2">Belongs to the major facilitator superfamily. Proton-dependent oligopeptide transporter (POT/PTR) (TC 2.A.17) family.</text>
</comment>
<evidence type="ECO:0000256" key="4">
    <source>
        <dbReference type="ARBA" id="ARBA00022692"/>
    </source>
</evidence>
<dbReference type="OrthoDB" id="6417716at2759"/>
<keyword evidence="5" id="KW-0571">Peptide transport</keyword>
<evidence type="ECO:0000256" key="8">
    <source>
        <dbReference type="ARBA" id="ARBA00023136"/>
    </source>
</evidence>
<evidence type="ECO:0000256" key="2">
    <source>
        <dbReference type="ARBA" id="ARBA00005982"/>
    </source>
</evidence>
<keyword evidence="7 11" id="KW-1133">Transmembrane helix</keyword>
<dbReference type="GO" id="GO:0016020">
    <property type="term" value="C:membrane"/>
    <property type="evidence" value="ECO:0007669"/>
    <property type="project" value="UniProtKB-SubCell"/>
</dbReference>
<comment type="caution">
    <text evidence="12">The sequence shown here is derived from an EMBL/GenBank/DDBJ whole genome shotgun (WGS) entry which is preliminary data.</text>
</comment>
<dbReference type="FunFam" id="1.20.1250.20:FF:000049">
    <property type="entry name" value="Solute carrier family 15 member 2"/>
    <property type="match status" value="1"/>
</dbReference>
<dbReference type="GO" id="GO:0015031">
    <property type="term" value="P:protein transport"/>
    <property type="evidence" value="ECO:0007669"/>
    <property type="project" value="UniProtKB-KW"/>
</dbReference>
<dbReference type="FunFam" id="1.20.1250.20:FF:000379">
    <property type="entry name" value="Uncharacterized protein, isoform A"/>
    <property type="match status" value="1"/>
</dbReference>
<comment type="subcellular location">
    <subcellularLocation>
        <location evidence="1">Membrane</location>
        <topology evidence="1">Multi-pass membrane protein</topology>
    </subcellularLocation>
</comment>
<organism evidence="12 13">
    <name type="scientific">Trichonephila inaurata madagascariensis</name>
    <dbReference type="NCBI Taxonomy" id="2747483"/>
    <lineage>
        <taxon>Eukaryota</taxon>
        <taxon>Metazoa</taxon>
        <taxon>Ecdysozoa</taxon>
        <taxon>Arthropoda</taxon>
        <taxon>Chelicerata</taxon>
        <taxon>Arachnida</taxon>
        <taxon>Araneae</taxon>
        <taxon>Araneomorphae</taxon>
        <taxon>Entelegynae</taxon>
        <taxon>Araneoidea</taxon>
        <taxon>Nephilidae</taxon>
        <taxon>Trichonephila</taxon>
        <taxon>Trichonephila inaurata</taxon>
    </lineage>
</organism>
<feature type="transmembrane region" description="Helical" evidence="11">
    <location>
        <begin position="331"/>
        <end position="349"/>
    </location>
</feature>
<keyword evidence="13" id="KW-1185">Reference proteome</keyword>
<feature type="transmembrane region" description="Helical" evidence="11">
    <location>
        <begin position="687"/>
        <end position="707"/>
    </location>
</feature>
<dbReference type="Proteomes" id="UP000886998">
    <property type="component" value="Unassembled WGS sequence"/>
</dbReference>
<evidence type="ECO:0000313" key="13">
    <source>
        <dbReference type="Proteomes" id="UP000886998"/>
    </source>
</evidence>
<dbReference type="SUPFAM" id="SSF103473">
    <property type="entry name" value="MFS general substrate transporter"/>
    <property type="match status" value="1"/>
</dbReference>
<dbReference type="AlphaFoldDB" id="A0A8X6YSL9"/>
<dbReference type="InterPro" id="IPR000109">
    <property type="entry name" value="POT_fam"/>
</dbReference>
<dbReference type="CDD" id="cd17347">
    <property type="entry name" value="MFS_SLC15A1_2_like"/>
    <property type="match status" value="1"/>
</dbReference>
<evidence type="ECO:0000256" key="5">
    <source>
        <dbReference type="ARBA" id="ARBA00022856"/>
    </source>
</evidence>
<evidence type="ECO:0000256" key="11">
    <source>
        <dbReference type="SAM" id="Phobius"/>
    </source>
</evidence>
<sequence>MENKKSSLYEQSPGLNGTTEVENEGVPLAPPGCNSRLFSGGECLLTHLLSETIQVFRRMPEEPGSSRGARGENQEKEKYPKAVFFILGNELCERFCYYGMRTVLTIYLTEELLYSDSKATVIFHSFIMLSYFTPLLGAILADSYLGKFKTILYISIVYAIGNIILSVGSIPNEMNIMKGVSLLGLLIIGVGTGGIKPCVSAFGGDQFSSNQKKECERFFSIFYFAINGGSVVSTILTPILRADVHCFGSDSCYPLAYGIPAALMLVALILFLIGKPLYKIKPAEGNIFASVFKCICHAISRKSKSKEKKKSHWLDYADDEFDKDLIKDIKTLLRVLWIFIPVPIFWALFDQTGSSWTLQATKMDGQVMGYHIKPDQMQVMNAFLIIVLIPVFDYIVYPLFSKCNLLKKPLQRIAVGGFLSALAFVFTGFVELNLEGASPVFPGPGLTELTIINNSPCNVQIHFGNSSEMVLRSFKATIVNDLTIGKEMSWEFVPENCTASQSITSQFNTTSPIESMMIFLQNNELQIMKNTDSKQRADDGDPKIRLYFSTDYEFSSNQSSFELRGDSEKLHLVPNITDDLQKSGVTEYYTVKSGKYKIHMPLNETVYHEQHISEENLRSGGIYIGVVYQTASPKVTNFMLLSVVEPNSISILWQIPSYVILTVGEIMFSITGLSFSYSQAPASMKSIVQAAWLLTVAFGNLIVMIIAKLSLFEKKSYEIFLFAVLMGLDMLLFSIMAYFYKYKDDKNKSSKLELNGKDNKAYEETDFNK</sequence>
<feature type="transmembrane region" description="Helical" evidence="11">
    <location>
        <begin position="379"/>
        <end position="400"/>
    </location>
</feature>
<feature type="transmembrane region" description="Helical" evidence="11">
    <location>
        <begin position="255"/>
        <end position="273"/>
    </location>
</feature>
<feature type="transmembrane region" description="Helical" evidence="11">
    <location>
        <begin position="121"/>
        <end position="139"/>
    </location>
</feature>
<dbReference type="InterPro" id="IPR018456">
    <property type="entry name" value="PTR2_symporter_CS"/>
</dbReference>
<accession>A0A8X6YSL9</accession>
<feature type="transmembrane region" description="Helical" evidence="11">
    <location>
        <begin position="412"/>
        <end position="430"/>
    </location>
</feature>
<reference evidence="12" key="1">
    <citation type="submission" date="2020-08" db="EMBL/GenBank/DDBJ databases">
        <title>Multicomponent nature underlies the extraordinary mechanical properties of spider dragline silk.</title>
        <authorList>
            <person name="Kono N."/>
            <person name="Nakamura H."/>
            <person name="Mori M."/>
            <person name="Yoshida Y."/>
            <person name="Ohtoshi R."/>
            <person name="Malay A.D."/>
            <person name="Moran D.A.P."/>
            <person name="Tomita M."/>
            <person name="Numata K."/>
            <person name="Arakawa K."/>
        </authorList>
    </citation>
    <scope>NUCLEOTIDE SEQUENCE</scope>
</reference>
<dbReference type="PANTHER" id="PTHR11654">
    <property type="entry name" value="OLIGOPEPTIDE TRANSPORTER-RELATED"/>
    <property type="match status" value="1"/>
</dbReference>
<evidence type="ECO:0000256" key="7">
    <source>
        <dbReference type="ARBA" id="ARBA00022989"/>
    </source>
</evidence>
<dbReference type="Pfam" id="PF00854">
    <property type="entry name" value="PTR2"/>
    <property type="match status" value="2"/>
</dbReference>
<keyword evidence="6" id="KW-0653">Protein transport</keyword>
<evidence type="ECO:0000256" key="10">
    <source>
        <dbReference type="SAM" id="MobiDB-lite"/>
    </source>
</evidence>
<evidence type="ECO:0000256" key="3">
    <source>
        <dbReference type="ARBA" id="ARBA00022448"/>
    </source>
</evidence>
<proteinExistence type="inferred from homology"/>
<dbReference type="GO" id="GO:0022857">
    <property type="term" value="F:transmembrane transporter activity"/>
    <property type="evidence" value="ECO:0007669"/>
    <property type="project" value="InterPro"/>
</dbReference>
<feature type="transmembrane region" description="Helical" evidence="11">
    <location>
        <begin position="655"/>
        <end position="675"/>
    </location>
</feature>
<feature type="transmembrane region" description="Helical" evidence="11">
    <location>
        <begin position="220"/>
        <end position="240"/>
    </location>
</feature>
<evidence type="ECO:0000256" key="6">
    <source>
        <dbReference type="ARBA" id="ARBA00022927"/>
    </source>
</evidence>
<dbReference type="GO" id="GO:0006857">
    <property type="term" value="P:oligopeptide transport"/>
    <property type="evidence" value="ECO:0007669"/>
    <property type="project" value="InterPro"/>
</dbReference>
<keyword evidence="8 11" id="KW-0472">Membrane</keyword>
<protein>
    <recommendedName>
        <fullName evidence="9">Oligopeptide transporter 1</fullName>
    </recommendedName>
</protein>
<name>A0A8X6YSL9_9ARAC</name>
<dbReference type="PROSITE" id="PS01022">
    <property type="entry name" value="PTR2_1"/>
    <property type="match status" value="1"/>
</dbReference>
<gene>
    <name evidence="12" type="primary">yin</name>
    <name evidence="12" type="ORF">TNIN_441653</name>
</gene>
<evidence type="ECO:0000256" key="9">
    <source>
        <dbReference type="ARBA" id="ARBA00078114"/>
    </source>
</evidence>